<sequence length="147" mass="17310">MIKKLPTGISRGIGFRGLKQFRADCYEVARTIHAKVLEVREGGQYRNYYLCRMQLREYHNCSSMNVTILLNYHLLAFSSTEDIPFVFFDVPLLQAAFESLEYEVLSKEYLETDPTEEHVADLSAEELKDYRYWTPNQIGQIIFNHWD</sequence>
<reference evidence="1 2" key="1">
    <citation type="journal article" date="2020" name="ISME J.">
        <title>Comparative genomics reveals insights into cyanobacterial evolution and habitat adaptation.</title>
        <authorList>
            <person name="Chen M.Y."/>
            <person name="Teng W.K."/>
            <person name="Zhao L."/>
            <person name="Hu C.X."/>
            <person name="Zhou Y.K."/>
            <person name="Han B.P."/>
            <person name="Song L.R."/>
            <person name="Shu W.S."/>
        </authorList>
    </citation>
    <scope>NUCLEOTIDE SEQUENCE [LARGE SCALE GENOMIC DNA]</scope>
    <source>
        <strain evidence="1 2">FACHB-838</strain>
    </source>
</reference>
<protein>
    <submittedName>
        <fullName evidence="1">Uncharacterized protein</fullName>
    </submittedName>
</protein>
<comment type="caution">
    <text evidence="1">The sequence shown here is derived from an EMBL/GenBank/DDBJ whole genome shotgun (WGS) entry which is preliminary data.</text>
</comment>
<evidence type="ECO:0000313" key="2">
    <source>
        <dbReference type="Proteomes" id="UP000623440"/>
    </source>
</evidence>
<evidence type="ECO:0000313" key="1">
    <source>
        <dbReference type="EMBL" id="MBD2536071.1"/>
    </source>
</evidence>
<accession>A0ABR8E351</accession>
<gene>
    <name evidence="1" type="ORF">H6G97_44845</name>
</gene>
<name>A0ABR8E351_9NOSO</name>
<keyword evidence="2" id="KW-1185">Reference proteome</keyword>
<proteinExistence type="predicted"/>
<dbReference type="RefSeq" id="WP_190946837.1">
    <property type="nucleotide sequence ID" value="NZ_JACJSI010000382.1"/>
</dbReference>
<organism evidence="1 2">
    <name type="scientific">Nostoc flagelliforme FACHB-838</name>
    <dbReference type="NCBI Taxonomy" id="2692904"/>
    <lineage>
        <taxon>Bacteria</taxon>
        <taxon>Bacillati</taxon>
        <taxon>Cyanobacteriota</taxon>
        <taxon>Cyanophyceae</taxon>
        <taxon>Nostocales</taxon>
        <taxon>Nostocaceae</taxon>
        <taxon>Nostoc</taxon>
    </lineage>
</organism>
<dbReference type="Proteomes" id="UP000623440">
    <property type="component" value="Unassembled WGS sequence"/>
</dbReference>
<dbReference type="EMBL" id="JACJSI010000382">
    <property type="protein sequence ID" value="MBD2536071.1"/>
    <property type="molecule type" value="Genomic_DNA"/>
</dbReference>